<comment type="caution">
    <text evidence="2">The sequence shown here is derived from an EMBL/GenBank/DDBJ whole genome shotgun (WGS) entry which is preliminary data.</text>
</comment>
<dbReference type="InterPro" id="IPR050312">
    <property type="entry name" value="IolE/XylAMocC-like"/>
</dbReference>
<evidence type="ECO:0000313" key="2">
    <source>
        <dbReference type="EMBL" id="ELZ36361.1"/>
    </source>
</evidence>
<dbReference type="PATRIC" id="fig|1227484.4.peg.3195"/>
<evidence type="ECO:0000259" key="1">
    <source>
        <dbReference type="Pfam" id="PF01261"/>
    </source>
</evidence>
<dbReference type="EMBL" id="AOJE01000070">
    <property type="protein sequence ID" value="ELZ36361.1"/>
    <property type="molecule type" value="Genomic_DNA"/>
</dbReference>
<dbReference type="STRING" id="1227484.C471_16197"/>
<keyword evidence="3" id="KW-1185">Reference proteome</keyword>
<protein>
    <submittedName>
        <fullName evidence="2">Xylose isomerase</fullName>
    </submittedName>
</protein>
<dbReference type="Proteomes" id="UP000011514">
    <property type="component" value="Unassembled WGS sequence"/>
</dbReference>
<dbReference type="InterPro" id="IPR036237">
    <property type="entry name" value="Xyl_isomerase-like_sf"/>
</dbReference>
<reference evidence="2 3" key="1">
    <citation type="journal article" date="2014" name="PLoS Genet.">
        <title>Phylogenetically driven sequencing of extremely halophilic archaea reveals strategies for static and dynamic osmo-response.</title>
        <authorList>
            <person name="Becker E.A."/>
            <person name="Seitzer P.M."/>
            <person name="Tritt A."/>
            <person name="Larsen D."/>
            <person name="Krusor M."/>
            <person name="Yao A.I."/>
            <person name="Wu D."/>
            <person name="Madern D."/>
            <person name="Eisen J.A."/>
            <person name="Darling A.E."/>
            <person name="Facciotti M.T."/>
        </authorList>
    </citation>
    <scope>NUCLEOTIDE SEQUENCE [LARGE SCALE GENOMIC DNA]</scope>
    <source>
        <strain evidence="2 3">DSM 1137</strain>
    </source>
</reference>
<dbReference type="SUPFAM" id="SSF51658">
    <property type="entry name" value="Xylose isomerase-like"/>
    <property type="match status" value="1"/>
</dbReference>
<gene>
    <name evidence="2" type="ORF">C471_16197</name>
</gene>
<sequence>MFGLGSSATRLVRADDLSEDSESARGATDDIPISTQLWTYDANSDKSVAELIRASAAAGYDAVEPFYLDNPAVIATAVEETDVTMRSAHVSVGHLEEEFDTLARTYTDFGASTLIHGYQSPNTFTDEDSIVAFADRINAMADRLADWGIEYGYHNYNHEFEMTLGDETAYDVFARHISDDVHLQLDVGWSLVGGADPAGVLSEYSGNIGSLHVKDMSTAGTFEEIGEGDVNTDSLADVIRETSDIDFLVYEYDGAPNPMESLETGAEFLDTWSRTLI</sequence>
<dbReference type="Gene3D" id="3.20.20.150">
    <property type="entry name" value="Divalent-metal-dependent TIM barrel enzymes"/>
    <property type="match status" value="1"/>
</dbReference>
<evidence type="ECO:0000313" key="3">
    <source>
        <dbReference type="Proteomes" id="UP000011514"/>
    </source>
</evidence>
<name>M0DLH4_9EURY</name>
<dbReference type="GO" id="GO:0016853">
    <property type="term" value="F:isomerase activity"/>
    <property type="evidence" value="ECO:0007669"/>
    <property type="project" value="UniProtKB-KW"/>
</dbReference>
<feature type="domain" description="Xylose isomerase-like TIM barrel" evidence="1">
    <location>
        <begin position="53"/>
        <end position="271"/>
    </location>
</feature>
<dbReference type="PANTHER" id="PTHR12110:SF41">
    <property type="entry name" value="INOSOSE DEHYDRATASE"/>
    <property type="match status" value="1"/>
</dbReference>
<dbReference type="InterPro" id="IPR013022">
    <property type="entry name" value="Xyl_isomerase-like_TIM-brl"/>
</dbReference>
<organism evidence="2 3">
    <name type="scientific">Halorubrum saccharovorum DSM 1137</name>
    <dbReference type="NCBI Taxonomy" id="1227484"/>
    <lineage>
        <taxon>Archaea</taxon>
        <taxon>Methanobacteriati</taxon>
        <taxon>Methanobacteriota</taxon>
        <taxon>Stenosarchaea group</taxon>
        <taxon>Halobacteria</taxon>
        <taxon>Halobacteriales</taxon>
        <taxon>Haloferacaceae</taxon>
        <taxon>Halorubrum</taxon>
    </lineage>
</organism>
<dbReference type="AlphaFoldDB" id="M0DLH4"/>
<keyword evidence="2" id="KW-0413">Isomerase</keyword>
<proteinExistence type="predicted"/>
<dbReference type="eggNOG" id="arCOG01902">
    <property type="taxonomic scope" value="Archaea"/>
</dbReference>
<dbReference type="Pfam" id="PF01261">
    <property type="entry name" value="AP_endonuc_2"/>
    <property type="match status" value="1"/>
</dbReference>
<dbReference type="PANTHER" id="PTHR12110">
    <property type="entry name" value="HYDROXYPYRUVATE ISOMERASE"/>
    <property type="match status" value="1"/>
</dbReference>
<accession>M0DLH4</accession>